<dbReference type="GO" id="GO:0007265">
    <property type="term" value="P:Ras protein signal transduction"/>
    <property type="evidence" value="ECO:0007669"/>
    <property type="project" value="TreeGrafter"/>
</dbReference>
<sequence>MYMASNLKIDTSVSSVAGPSSGFQSTERGTFLTSSANSLAVNRIIRSRTTSNASSASSLDIVSPQTSSSANASTTSLALPSSRRSPSPNPTSPLSADEEDQDVQQRPAMAEYVLAMHDYTQPEGSTCLSFRTGQVIHVLNRDPSGWWDGELEGRRGWFPSNYVNADADLPVAGEEEETTKLRLRTHTYSRSNASNASAPASSTNYPSRTRIPSGNSDIEPYVPPLMVPLLHGLSLLQSAARASRITHFQPSTACIISCVRSILTATDTLNREAPILSRYPSLAIERKLILSTLASLVSQTKRASEDDVDEDMLELEVDAMLRLAQQVFALIRRFLAVAVQCGIELPERRDGLGKHKGDQTMVEEGNPASQSETESKSSVIDNGRTPTKAAIRRRPGTPGTRAKSLGDLRNRAKHQKLSVESPIPPMPNRSQVDQPWDRVHSHKQEMSVSSTTSSSSLSSLGTTTAPTRPPFPCGPCTVNQVIEALRYTHDHYLSTIAAFIGHAHTHSRSSHASSTGHMYDLVREVVEMSCKLLAIVEAVLQHPDVPNHKLEPLKTAKDSLYSVTTELAEAVRLLTLPLSPSITEEAEKQALLRTATLALRAGGELSGSVKLCLNRSLGDRPFILHIPSLGDPDGAPDRQLDPAASPDALRTQFNVADEEDMTIQPQSGGRHLEINEASSGSESSSLSKSSSSRSADTDVTSPEDLKPPPLVISHAPVEADLASPTSFMRTDEDGATTWEGSTRGLPVTTPGLEEKILHGDLPAVPPEPPMPDFVADPASFLFRPDYSPEDIAYNTDGLIVGATLDVLVEHLTPYGSIVDPAFSAVFFMTFRLFCSPTELANALIARYNLMPPPGLTPDQDHLWRHRKGIPVRLRVSNTIKQWLETYWRPQPDNAALPLLQNFTREALYTVFPGPAERILDLIRMYSESNQNIVSPNKDRARDPGMSLNPPTAITLNAEVPRPTMTKTLLAALRARNFSSIAITDFDALELARQLTIMECNLYCAVSPEEILESGQEGAKPPINVKAVSSLSTAITGWVAESILNERDTKKRTTLVKFFIKVADKCTSLHNFSTFRSILAALDSSTIARLNNTWTGLPQKSKGQLEVMRRLADHSRNYREYRSRLRNTAPPAVPFLGIYLTDVTFCREGNPSHRNSPYNSDKKLLNFNKYHKLARIVQGKLQCYQLQISLVLRREWTDMQRFQVPYNLKAIPEVQEFLNFVFQDSRKTGDFHDLYRRSLLVEPRQPADTAPTPSTERPMFTWTRSLSQASLSTLSS</sequence>
<accession>A0AAW0DZT4</accession>
<evidence type="ECO:0000256" key="5">
    <source>
        <dbReference type="SAM" id="MobiDB-lite"/>
    </source>
</evidence>
<feature type="domain" description="N-terminal Ras-GEF" evidence="8">
    <location>
        <begin position="795"/>
        <end position="926"/>
    </location>
</feature>
<proteinExistence type="predicted"/>
<feature type="region of interest" description="Disordered" evidence="5">
    <location>
        <begin position="348"/>
        <end position="471"/>
    </location>
</feature>
<evidence type="ECO:0000256" key="1">
    <source>
        <dbReference type="ARBA" id="ARBA00022443"/>
    </source>
</evidence>
<keyword evidence="2 3" id="KW-0344">Guanine-nucleotide releasing factor</keyword>
<dbReference type="InterPro" id="IPR001895">
    <property type="entry name" value="RASGEF_cat_dom"/>
</dbReference>
<dbReference type="CDD" id="cd11883">
    <property type="entry name" value="SH3_Sdc25"/>
    <property type="match status" value="1"/>
</dbReference>
<dbReference type="PROSITE" id="PS50002">
    <property type="entry name" value="SH3"/>
    <property type="match status" value="1"/>
</dbReference>
<dbReference type="SMART" id="SM00326">
    <property type="entry name" value="SH3"/>
    <property type="match status" value="1"/>
</dbReference>
<dbReference type="GO" id="GO:0005085">
    <property type="term" value="F:guanyl-nucleotide exchange factor activity"/>
    <property type="evidence" value="ECO:0007669"/>
    <property type="project" value="UniProtKB-KW"/>
</dbReference>
<dbReference type="PANTHER" id="PTHR23113:SF354">
    <property type="entry name" value="BUD SITE SELECTION PROTEIN 5"/>
    <property type="match status" value="1"/>
</dbReference>
<dbReference type="InterPro" id="IPR036028">
    <property type="entry name" value="SH3-like_dom_sf"/>
</dbReference>
<dbReference type="Gene3D" id="2.30.30.40">
    <property type="entry name" value="SH3 Domains"/>
    <property type="match status" value="1"/>
</dbReference>
<evidence type="ECO:0000313" key="10">
    <source>
        <dbReference type="Proteomes" id="UP001383192"/>
    </source>
</evidence>
<feature type="domain" description="SH3" evidence="6">
    <location>
        <begin position="108"/>
        <end position="168"/>
    </location>
</feature>
<dbReference type="InterPro" id="IPR008937">
    <property type="entry name" value="Ras-like_GEF"/>
</dbReference>
<feature type="compositionally biased region" description="Basic and acidic residues" evidence="5">
    <location>
        <begin position="348"/>
        <end position="358"/>
    </location>
</feature>
<gene>
    <name evidence="9" type="primary">BUD5</name>
    <name evidence="9" type="ORF">VNI00_002632</name>
</gene>
<comment type="caution">
    <text evidence="9">The sequence shown here is derived from an EMBL/GenBank/DDBJ whole genome shotgun (WGS) entry which is preliminary data.</text>
</comment>
<feature type="region of interest" description="Disordered" evidence="5">
    <location>
        <begin position="655"/>
        <end position="725"/>
    </location>
</feature>
<evidence type="ECO:0000313" key="9">
    <source>
        <dbReference type="EMBL" id="KAK7056914.1"/>
    </source>
</evidence>
<dbReference type="CDD" id="cd00155">
    <property type="entry name" value="RasGEF"/>
    <property type="match status" value="1"/>
</dbReference>
<feature type="compositionally biased region" description="Low complexity" evidence="5">
    <location>
        <begin position="447"/>
        <end position="464"/>
    </location>
</feature>
<keyword evidence="1 4" id="KW-0728">SH3 domain</keyword>
<dbReference type="PROSITE" id="PS50009">
    <property type="entry name" value="RASGEF_CAT"/>
    <property type="match status" value="1"/>
</dbReference>
<protein>
    <submittedName>
        <fullName evidence="9">Ras guanine nucleotide exchange factor bud5</fullName>
    </submittedName>
</protein>
<feature type="compositionally biased region" description="Polar residues" evidence="5">
    <location>
        <begin position="367"/>
        <end position="380"/>
    </location>
</feature>
<dbReference type="Pfam" id="PF25006">
    <property type="entry name" value="DUF7783"/>
    <property type="match status" value="1"/>
</dbReference>
<evidence type="ECO:0000256" key="4">
    <source>
        <dbReference type="PROSITE-ProRule" id="PRU00192"/>
    </source>
</evidence>
<evidence type="ECO:0000259" key="6">
    <source>
        <dbReference type="PROSITE" id="PS50002"/>
    </source>
</evidence>
<feature type="domain" description="Ras-GEF" evidence="7">
    <location>
        <begin position="986"/>
        <end position="1243"/>
    </location>
</feature>
<evidence type="ECO:0000259" key="7">
    <source>
        <dbReference type="PROSITE" id="PS50009"/>
    </source>
</evidence>
<keyword evidence="10" id="KW-1185">Reference proteome</keyword>
<dbReference type="InterPro" id="IPR023578">
    <property type="entry name" value="Ras_GEF_dom_sf"/>
</dbReference>
<dbReference type="GO" id="GO:0005886">
    <property type="term" value="C:plasma membrane"/>
    <property type="evidence" value="ECO:0007669"/>
    <property type="project" value="TreeGrafter"/>
</dbReference>
<feature type="compositionally biased region" description="Polar residues" evidence="5">
    <location>
        <begin position="8"/>
        <end position="28"/>
    </location>
</feature>
<evidence type="ECO:0000256" key="2">
    <source>
        <dbReference type="ARBA" id="ARBA00022658"/>
    </source>
</evidence>
<feature type="compositionally biased region" description="Basic and acidic residues" evidence="5">
    <location>
        <begin position="435"/>
        <end position="445"/>
    </location>
</feature>
<dbReference type="Proteomes" id="UP001383192">
    <property type="component" value="Unassembled WGS sequence"/>
</dbReference>
<dbReference type="Gene3D" id="1.10.840.10">
    <property type="entry name" value="Ras guanine-nucleotide exchange factors catalytic domain"/>
    <property type="match status" value="1"/>
</dbReference>
<dbReference type="PANTHER" id="PTHR23113">
    <property type="entry name" value="GUANINE NUCLEOTIDE EXCHANGE FACTOR"/>
    <property type="match status" value="1"/>
</dbReference>
<dbReference type="PRINTS" id="PR00452">
    <property type="entry name" value="SH3DOMAIN"/>
</dbReference>
<dbReference type="SUPFAM" id="SSF50044">
    <property type="entry name" value="SH3-domain"/>
    <property type="match status" value="1"/>
</dbReference>
<organism evidence="9 10">
    <name type="scientific">Paramarasmius palmivorus</name>
    <dbReference type="NCBI Taxonomy" id="297713"/>
    <lineage>
        <taxon>Eukaryota</taxon>
        <taxon>Fungi</taxon>
        <taxon>Dikarya</taxon>
        <taxon>Basidiomycota</taxon>
        <taxon>Agaricomycotina</taxon>
        <taxon>Agaricomycetes</taxon>
        <taxon>Agaricomycetidae</taxon>
        <taxon>Agaricales</taxon>
        <taxon>Marasmiineae</taxon>
        <taxon>Marasmiaceae</taxon>
        <taxon>Paramarasmius</taxon>
    </lineage>
</organism>
<dbReference type="Pfam" id="PF00617">
    <property type="entry name" value="RasGEF"/>
    <property type="match status" value="1"/>
</dbReference>
<name>A0AAW0DZT4_9AGAR</name>
<dbReference type="InterPro" id="IPR019804">
    <property type="entry name" value="Ras_G-nucl-exch_fac_CS"/>
</dbReference>
<feature type="region of interest" description="Disordered" evidence="5">
    <location>
        <begin position="184"/>
        <end position="216"/>
    </location>
</feature>
<dbReference type="SUPFAM" id="SSF48366">
    <property type="entry name" value="Ras GEF"/>
    <property type="match status" value="1"/>
</dbReference>
<dbReference type="EMBL" id="JAYKXP010000006">
    <property type="protein sequence ID" value="KAK7056914.1"/>
    <property type="molecule type" value="Genomic_DNA"/>
</dbReference>
<feature type="compositionally biased region" description="Low complexity" evidence="5">
    <location>
        <begin position="53"/>
        <end position="86"/>
    </location>
</feature>
<feature type="compositionally biased region" description="Low complexity" evidence="5">
    <location>
        <begin position="678"/>
        <end position="694"/>
    </location>
</feature>
<dbReference type="InterPro" id="IPR000651">
    <property type="entry name" value="Ras-like_Gua-exchang_fac_N"/>
</dbReference>
<dbReference type="Gene3D" id="1.20.870.10">
    <property type="entry name" value="Son of sevenless (SoS) protein Chain: S domain 1"/>
    <property type="match status" value="1"/>
</dbReference>
<dbReference type="InterPro" id="IPR001452">
    <property type="entry name" value="SH3_domain"/>
</dbReference>
<feature type="region of interest" description="Disordered" evidence="5">
    <location>
        <begin position="1"/>
        <end position="28"/>
    </location>
</feature>
<dbReference type="SMART" id="SM00147">
    <property type="entry name" value="RasGEF"/>
    <property type="match status" value="1"/>
</dbReference>
<feature type="region of interest" description="Disordered" evidence="5">
    <location>
        <begin position="53"/>
        <end position="104"/>
    </location>
</feature>
<evidence type="ECO:0000259" key="8">
    <source>
        <dbReference type="PROSITE" id="PS50212"/>
    </source>
</evidence>
<reference evidence="9 10" key="1">
    <citation type="submission" date="2024-01" db="EMBL/GenBank/DDBJ databases">
        <title>A draft genome for a cacao thread blight-causing isolate of Paramarasmius palmivorus.</title>
        <authorList>
            <person name="Baruah I.K."/>
            <person name="Bukari Y."/>
            <person name="Amoako-Attah I."/>
            <person name="Meinhardt L.W."/>
            <person name="Bailey B.A."/>
            <person name="Cohen S.P."/>
        </authorList>
    </citation>
    <scope>NUCLEOTIDE SEQUENCE [LARGE SCALE GENOMIC DNA]</scope>
    <source>
        <strain evidence="9 10">GH-12</strain>
    </source>
</reference>
<evidence type="ECO:0000256" key="3">
    <source>
        <dbReference type="PROSITE-ProRule" id="PRU00168"/>
    </source>
</evidence>
<dbReference type="PROSITE" id="PS50212">
    <property type="entry name" value="RASGEF_NTER"/>
    <property type="match status" value="1"/>
</dbReference>
<dbReference type="InterPro" id="IPR056685">
    <property type="entry name" value="DUF7783"/>
</dbReference>
<dbReference type="PROSITE" id="PS00720">
    <property type="entry name" value="RASGEF"/>
    <property type="match status" value="1"/>
</dbReference>
<dbReference type="Pfam" id="PF00618">
    <property type="entry name" value="RasGEF_N"/>
    <property type="match status" value="1"/>
</dbReference>
<feature type="compositionally biased region" description="Low complexity" evidence="5">
    <location>
        <begin position="188"/>
        <end position="207"/>
    </location>
</feature>
<dbReference type="InterPro" id="IPR036964">
    <property type="entry name" value="RASGEF_cat_dom_sf"/>
</dbReference>
<dbReference type="AlphaFoldDB" id="A0AAW0DZT4"/>
<dbReference type="CDD" id="cd06224">
    <property type="entry name" value="REM"/>
    <property type="match status" value="1"/>
</dbReference>
<dbReference type="SMART" id="SM00229">
    <property type="entry name" value="RasGEFN"/>
    <property type="match status" value="1"/>
</dbReference>
<dbReference type="Pfam" id="PF07653">
    <property type="entry name" value="SH3_2"/>
    <property type="match status" value="1"/>
</dbReference>